<dbReference type="Proteomes" id="UP000183085">
    <property type="component" value="Unassembled WGS sequence"/>
</dbReference>
<proteinExistence type="predicted"/>
<sequence length="357" mass="40578">MRRLIWCGLIFIGLGYNEITEACLGARPLSMGGAFIAVADDIHSCYWNPAGMGNLQKGEITWMKTLNNNALINYQDWTAFGVRMGNAGIGISKVKEINQYLSIYDKTNGDYKYTYYSNDDWTTVSFGGWGAGMFDNTAMGVNIRKYSHALEKRDDFNLWKDGKDTRDGMGYEAEATGYDLGFLHKLIGDKVTLGLLIQDINEPRYEFNKDIWVCELGHAFEQYPGAECPICRKNDNRGVKIEKRHLYRQHPRNIRPGIAWKPDEKTIVAMDVYYFNVKDVYAQEHQSEVRIGAERYLTDNLCVRAGFYGKAFHTLGVGLKNKPDEKSTAPKMLYQIDYGLLDSGDVGTHLLSVTLKW</sequence>
<reference evidence="1 2" key="1">
    <citation type="journal article" date="2016" name="Environ. Microbiol.">
        <title>Genomic resolution of a cold subsurface aquifer community provides metabolic insights for novel microbes adapted to high CO concentrations.</title>
        <authorList>
            <person name="Probst A.J."/>
            <person name="Castelle C.J."/>
            <person name="Singh A."/>
            <person name="Brown C.T."/>
            <person name="Anantharaman K."/>
            <person name="Sharon I."/>
            <person name="Hug L.A."/>
            <person name="Burstein D."/>
            <person name="Emerson J.B."/>
            <person name="Thomas B.C."/>
            <person name="Banfield J.F."/>
        </authorList>
    </citation>
    <scope>NUCLEOTIDE SEQUENCE [LARGE SCALE GENOMIC DNA]</scope>
    <source>
        <strain evidence="1">CG2_30_40_21</strain>
    </source>
</reference>
<dbReference type="AlphaFoldDB" id="A0A1J5E758"/>
<dbReference type="SUPFAM" id="SSF56935">
    <property type="entry name" value="Porins"/>
    <property type="match status" value="1"/>
</dbReference>
<accession>A0A1J5E758</accession>
<gene>
    <name evidence="1" type="ORF">AUJ95_04500</name>
</gene>
<comment type="caution">
    <text evidence="1">The sequence shown here is derived from an EMBL/GenBank/DDBJ whole genome shotgun (WGS) entry which is preliminary data.</text>
</comment>
<evidence type="ECO:0000313" key="1">
    <source>
        <dbReference type="EMBL" id="OIP40506.1"/>
    </source>
</evidence>
<dbReference type="STRING" id="1817895.AUJ95_04500"/>
<dbReference type="EMBL" id="MNYI01000117">
    <property type="protein sequence ID" value="OIP40506.1"/>
    <property type="molecule type" value="Genomic_DNA"/>
</dbReference>
<organism evidence="1 2">
    <name type="scientific">Candidatus Desantisbacteria bacterium CG2_30_40_21</name>
    <dbReference type="NCBI Taxonomy" id="1817895"/>
    <lineage>
        <taxon>Bacteria</taxon>
        <taxon>Candidatus Desantisiibacteriota</taxon>
    </lineage>
</organism>
<protein>
    <recommendedName>
        <fullName evidence="3">DUF5723 domain-containing protein</fullName>
    </recommendedName>
</protein>
<dbReference type="Gene3D" id="2.40.160.60">
    <property type="entry name" value="Outer membrane protein transport protein (OMPP1/FadL/TodX)"/>
    <property type="match status" value="1"/>
</dbReference>
<evidence type="ECO:0000313" key="2">
    <source>
        <dbReference type="Proteomes" id="UP000183085"/>
    </source>
</evidence>
<evidence type="ECO:0008006" key="3">
    <source>
        <dbReference type="Google" id="ProtNLM"/>
    </source>
</evidence>
<name>A0A1J5E758_9BACT</name>